<evidence type="ECO:0000313" key="2">
    <source>
        <dbReference type="Proteomes" id="UP000789901"/>
    </source>
</evidence>
<name>A0ABM8VWH4_GIGMA</name>
<comment type="caution">
    <text evidence="1">The sequence shown here is derived from an EMBL/GenBank/DDBJ whole genome shotgun (WGS) entry which is preliminary data.</text>
</comment>
<dbReference type="Proteomes" id="UP000789901">
    <property type="component" value="Unassembled WGS sequence"/>
</dbReference>
<accession>A0ABM8VWH4</accession>
<protein>
    <submittedName>
        <fullName evidence="1">9386_t:CDS:1</fullName>
    </submittedName>
</protein>
<organism evidence="1 2">
    <name type="scientific">Gigaspora margarita</name>
    <dbReference type="NCBI Taxonomy" id="4874"/>
    <lineage>
        <taxon>Eukaryota</taxon>
        <taxon>Fungi</taxon>
        <taxon>Fungi incertae sedis</taxon>
        <taxon>Mucoromycota</taxon>
        <taxon>Glomeromycotina</taxon>
        <taxon>Glomeromycetes</taxon>
        <taxon>Diversisporales</taxon>
        <taxon>Gigasporaceae</taxon>
        <taxon>Gigaspora</taxon>
    </lineage>
</organism>
<sequence length="259" mass="28942">MALPAGFVIPKFHNGEQDHEDFVDQFVAYINLANINDNARIVNILDRAVKGEVRQWYHREFDNKNWKLQNVLDNSGIGANIGAIRRANEGAIAGAAASFPNVSAGLTVPVAVNAEGGVLVILAGIRAGQRLFQIKKHYLTANRYVRMLEIGSLKQGAHERVREDIREEVYRIGQHRPINDILDNLAELELRRGVLGPPPPYLNYTPTPPINSNIAPQQQGISLLEEQLLKTERWLDIALNAGNILMKRCSQLMENRSDV</sequence>
<gene>
    <name evidence="1" type="ORF">GMARGA_LOCUS439</name>
</gene>
<evidence type="ECO:0000313" key="1">
    <source>
        <dbReference type="EMBL" id="CAG8463854.1"/>
    </source>
</evidence>
<reference evidence="1 2" key="1">
    <citation type="submission" date="2021-06" db="EMBL/GenBank/DDBJ databases">
        <authorList>
            <person name="Kallberg Y."/>
            <person name="Tangrot J."/>
            <person name="Rosling A."/>
        </authorList>
    </citation>
    <scope>NUCLEOTIDE SEQUENCE [LARGE SCALE GENOMIC DNA]</scope>
    <source>
        <strain evidence="1 2">120-4 pot B 10/14</strain>
    </source>
</reference>
<dbReference type="EMBL" id="CAJVQB010000077">
    <property type="protein sequence ID" value="CAG8463854.1"/>
    <property type="molecule type" value="Genomic_DNA"/>
</dbReference>
<proteinExistence type="predicted"/>
<keyword evidence="2" id="KW-1185">Reference proteome</keyword>